<feature type="non-terminal residue" evidence="12">
    <location>
        <position position="172"/>
    </location>
</feature>
<evidence type="ECO:0000256" key="1">
    <source>
        <dbReference type="ARBA" id="ARBA00003450"/>
    </source>
</evidence>
<reference evidence="12" key="1">
    <citation type="submission" date="2022-03" db="EMBL/GenBank/DDBJ databases">
        <title>A functionally conserved STORR gene fusion in Papaver species that diverged 16.8 million years ago.</title>
        <authorList>
            <person name="Catania T."/>
        </authorList>
    </citation>
    <scope>NUCLEOTIDE SEQUENCE</scope>
    <source>
        <strain evidence="12">S-191538</strain>
    </source>
</reference>
<dbReference type="GO" id="GO:0005742">
    <property type="term" value="C:mitochondrial outer membrane translocase complex"/>
    <property type="evidence" value="ECO:0007669"/>
    <property type="project" value="InterPro"/>
</dbReference>
<dbReference type="Gene3D" id="1.25.40.10">
    <property type="entry name" value="Tetratricopeptide repeat domain"/>
    <property type="match status" value="1"/>
</dbReference>
<keyword evidence="10" id="KW-0472">Membrane</keyword>
<evidence type="ECO:0000256" key="10">
    <source>
        <dbReference type="ARBA" id="ARBA00023136"/>
    </source>
</evidence>
<evidence type="ECO:0000256" key="8">
    <source>
        <dbReference type="ARBA" id="ARBA00022989"/>
    </source>
</evidence>
<feature type="region of interest" description="Disordered" evidence="11">
    <location>
        <begin position="141"/>
        <end position="172"/>
    </location>
</feature>
<dbReference type="PANTHER" id="PTHR32409">
    <property type="entry name" value="MITOCHONDRIAL IMPORT RECEPTOR SUBUNIT TOM20-1-RELATED"/>
    <property type="match status" value="1"/>
</dbReference>
<evidence type="ECO:0000256" key="11">
    <source>
        <dbReference type="SAM" id="MobiDB-lite"/>
    </source>
</evidence>
<dbReference type="InterPro" id="IPR010547">
    <property type="entry name" value="TOM20_imprt_rcpt"/>
</dbReference>
<feature type="compositionally biased region" description="Polar residues" evidence="11">
    <location>
        <begin position="142"/>
        <end position="156"/>
    </location>
</feature>
<keyword evidence="9" id="KW-0496">Mitochondrion</keyword>
<gene>
    <name evidence="12" type="ORF">MKW94_027617</name>
</gene>
<evidence type="ECO:0000256" key="9">
    <source>
        <dbReference type="ARBA" id="ARBA00023128"/>
    </source>
</evidence>
<comment type="similarity">
    <text evidence="3">Belongs to the Tom20 family.</text>
</comment>
<evidence type="ECO:0000256" key="7">
    <source>
        <dbReference type="ARBA" id="ARBA00022927"/>
    </source>
</evidence>
<comment type="subcellular location">
    <subcellularLocation>
        <location evidence="2">Mitochondrion outer membrane</location>
        <topology evidence="2">Single-pass membrane protein</topology>
    </subcellularLocation>
</comment>
<evidence type="ECO:0000256" key="5">
    <source>
        <dbReference type="ARBA" id="ARBA00022692"/>
    </source>
</evidence>
<protein>
    <submittedName>
        <fullName evidence="12">Uncharacterized protein</fullName>
    </submittedName>
</protein>
<name>A0AA41RML3_PAPNU</name>
<dbReference type="GO" id="GO:0015031">
    <property type="term" value="P:protein transport"/>
    <property type="evidence" value="ECO:0007669"/>
    <property type="project" value="UniProtKB-KW"/>
</dbReference>
<evidence type="ECO:0000256" key="4">
    <source>
        <dbReference type="ARBA" id="ARBA00022448"/>
    </source>
</evidence>
<organism evidence="12 13">
    <name type="scientific">Papaver nudicaule</name>
    <name type="common">Iceland poppy</name>
    <dbReference type="NCBI Taxonomy" id="74823"/>
    <lineage>
        <taxon>Eukaryota</taxon>
        <taxon>Viridiplantae</taxon>
        <taxon>Streptophyta</taxon>
        <taxon>Embryophyta</taxon>
        <taxon>Tracheophyta</taxon>
        <taxon>Spermatophyta</taxon>
        <taxon>Magnoliopsida</taxon>
        <taxon>Ranunculales</taxon>
        <taxon>Papaveraceae</taxon>
        <taxon>Papaveroideae</taxon>
        <taxon>Papaver</taxon>
    </lineage>
</organism>
<keyword evidence="4" id="KW-0813">Transport</keyword>
<dbReference type="SUPFAM" id="SSF48452">
    <property type="entry name" value="TPR-like"/>
    <property type="match status" value="1"/>
</dbReference>
<proteinExistence type="inferred from homology"/>
<dbReference type="Pfam" id="PF06552">
    <property type="entry name" value="TOM20_plant"/>
    <property type="match status" value="1"/>
</dbReference>
<keyword evidence="7" id="KW-0653">Protein transport</keyword>
<comment type="function">
    <text evidence="1">Central component of the receptor complex responsible for the recognition and translocation of cytosolically synthesized mitochondrial preproteins. Together with TOM22 functions as the transit peptide receptor at the surface of the mitochondrion outer membrane and facilitates the movement of preproteins into the translocation pore.</text>
</comment>
<accession>A0AA41RML3</accession>
<keyword evidence="6" id="KW-1000">Mitochondrion outer membrane</keyword>
<dbReference type="PANTHER" id="PTHR32409:SF3">
    <property type="entry name" value="MITOCHONDRIAL IMPORT RECEPTOR SUBUNIT TOM20-1-RELATED"/>
    <property type="match status" value="1"/>
</dbReference>
<evidence type="ECO:0000256" key="3">
    <source>
        <dbReference type="ARBA" id="ARBA00005792"/>
    </source>
</evidence>
<dbReference type="EMBL" id="JAJJMA010017812">
    <property type="protein sequence ID" value="MCL7023034.1"/>
    <property type="molecule type" value="Genomic_DNA"/>
</dbReference>
<dbReference type="InterPro" id="IPR011990">
    <property type="entry name" value="TPR-like_helical_dom_sf"/>
</dbReference>
<sequence length="172" mass="19319">MAMSKDYEQLVYLERACEAAERNYGIDPNDADNLTRWGGVLLNLAQLLNVAESIDMIEAAISKLEKSLLINPLKHETVWCLGYAHMMHGLMTPDYNRNCIDRAAEFYEEALEKDPDNQKYLNSLELIATAPQLHAEIHKQDVAQQAPGSGSSNSSEKGTKKEKNYDLIFDIG</sequence>
<evidence type="ECO:0000256" key="2">
    <source>
        <dbReference type="ARBA" id="ARBA00004572"/>
    </source>
</evidence>
<keyword evidence="5" id="KW-0812">Transmembrane</keyword>
<evidence type="ECO:0000313" key="13">
    <source>
        <dbReference type="Proteomes" id="UP001177140"/>
    </source>
</evidence>
<keyword evidence="8" id="KW-1133">Transmembrane helix</keyword>
<evidence type="ECO:0000256" key="6">
    <source>
        <dbReference type="ARBA" id="ARBA00022787"/>
    </source>
</evidence>
<dbReference type="Proteomes" id="UP001177140">
    <property type="component" value="Unassembled WGS sequence"/>
</dbReference>
<keyword evidence="13" id="KW-1185">Reference proteome</keyword>
<evidence type="ECO:0000313" key="12">
    <source>
        <dbReference type="EMBL" id="MCL7023034.1"/>
    </source>
</evidence>
<dbReference type="AlphaFoldDB" id="A0AA41RML3"/>
<comment type="caution">
    <text evidence="12">The sequence shown here is derived from an EMBL/GenBank/DDBJ whole genome shotgun (WGS) entry which is preliminary data.</text>
</comment>
<dbReference type="GO" id="GO:0045040">
    <property type="term" value="P:protein insertion into mitochondrial outer membrane"/>
    <property type="evidence" value="ECO:0007669"/>
    <property type="project" value="InterPro"/>
</dbReference>